<evidence type="ECO:0000313" key="2">
    <source>
        <dbReference type="Proteomes" id="UP000236291"/>
    </source>
</evidence>
<dbReference type="Proteomes" id="UP000236291">
    <property type="component" value="Unassembled WGS sequence"/>
</dbReference>
<evidence type="ECO:0000313" key="1">
    <source>
        <dbReference type="EMBL" id="PNX59887.1"/>
    </source>
</evidence>
<feature type="non-terminal residue" evidence="1">
    <location>
        <position position="1"/>
    </location>
</feature>
<comment type="caution">
    <text evidence="1">The sequence shown here is derived from an EMBL/GenBank/DDBJ whole genome shotgun (WGS) entry which is preliminary data.</text>
</comment>
<organism evidence="1 2">
    <name type="scientific">Trifolium pratense</name>
    <name type="common">Red clover</name>
    <dbReference type="NCBI Taxonomy" id="57577"/>
    <lineage>
        <taxon>Eukaryota</taxon>
        <taxon>Viridiplantae</taxon>
        <taxon>Streptophyta</taxon>
        <taxon>Embryophyta</taxon>
        <taxon>Tracheophyta</taxon>
        <taxon>Spermatophyta</taxon>
        <taxon>Magnoliopsida</taxon>
        <taxon>eudicotyledons</taxon>
        <taxon>Gunneridae</taxon>
        <taxon>Pentapetalae</taxon>
        <taxon>rosids</taxon>
        <taxon>fabids</taxon>
        <taxon>Fabales</taxon>
        <taxon>Fabaceae</taxon>
        <taxon>Papilionoideae</taxon>
        <taxon>50 kb inversion clade</taxon>
        <taxon>NPAAA clade</taxon>
        <taxon>Hologalegina</taxon>
        <taxon>IRL clade</taxon>
        <taxon>Trifolieae</taxon>
        <taxon>Trifolium</taxon>
    </lineage>
</organism>
<name>A0A2K3K0Q7_TRIPR</name>
<gene>
    <name evidence="1" type="ORF">L195_g059910</name>
</gene>
<reference evidence="1 2" key="2">
    <citation type="journal article" date="2017" name="Front. Plant Sci.">
        <title>Gene Classification and Mining of Molecular Markers Useful in Red Clover (Trifolium pratense) Breeding.</title>
        <authorList>
            <person name="Istvanek J."/>
            <person name="Dluhosova J."/>
            <person name="Dluhos P."/>
            <person name="Patkova L."/>
            <person name="Nedelnik J."/>
            <person name="Repkova J."/>
        </authorList>
    </citation>
    <scope>NUCLEOTIDE SEQUENCE [LARGE SCALE GENOMIC DNA]</scope>
    <source>
        <strain evidence="2">cv. Tatra</strain>
        <tissue evidence="1">Young leaves</tissue>
    </source>
</reference>
<reference evidence="1 2" key="1">
    <citation type="journal article" date="2014" name="Am. J. Bot.">
        <title>Genome assembly and annotation for red clover (Trifolium pratense; Fabaceae).</title>
        <authorList>
            <person name="Istvanek J."/>
            <person name="Jaros M."/>
            <person name="Krenek A."/>
            <person name="Repkova J."/>
        </authorList>
    </citation>
    <scope>NUCLEOTIDE SEQUENCE [LARGE SCALE GENOMIC DNA]</scope>
    <source>
        <strain evidence="2">cv. Tatra</strain>
        <tissue evidence="1">Young leaves</tissue>
    </source>
</reference>
<sequence length="46" mass="4869">RQGRSDELGHRHVRVGLGGRRGALIVAPSVVGMGGRDVSGMHRFSS</sequence>
<dbReference type="AlphaFoldDB" id="A0A2K3K0Q7"/>
<dbReference type="EMBL" id="ASHM01133991">
    <property type="protein sequence ID" value="PNX59887.1"/>
    <property type="molecule type" value="Genomic_DNA"/>
</dbReference>
<accession>A0A2K3K0Q7</accession>
<protein>
    <submittedName>
        <fullName evidence="1">Uncharacterized protein</fullName>
    </submittedName>
</protein>
<proteinExistence type="predicted"/>